<dbReference type="PANTHER" id="PTHR10948:SF23">
    <property type="entry name" value="TRANSPOSASE INSI FOR INSERTION SEQUENCE ELEMENT IS30A-RELATED"/>
    <property type="match status" value="1"/>
</dbReference>
<feature type="domain" description="Integrase catalytic" evidence="3">
    <location>
        <begin position="151"/>
        <end position="310"/>
    </location>
</feature>
<name>A0A1C3H573_9GAMM</name>
<dbReference type="PROSITE" id="PS01043">
    <property type="entry name" value="TRANSPOSASE_IS30"/>
    <property type="match status" value="1"/>
</dbReference>
<dbReference type="InterPro" id="IPR012337">
    <property type="entry name" value="RNaseH-like_sf"/>
</dbReference>
<accession>A0A1C3H573</accession>
<dbReference type="Proteomes" id="UP000190837">
    <property type="component" value="Unassembled WGS sequence"/>
</dbReference>
<comment type="function">
    <text evidence="1">Required for the transposition of the insertion element.</text>
</comment>
<dbReference type="InterPro" id="IPR053392">
    <property type="entry name" value="Transposase_IS30-like"/>
</dbReference>
<dbReference type="GO" id="GO:0015074">
    <property type="term" value="P:DNA integration"/>
    <property type="evidence" value="ECO:0007669"/>
    <property type="project" value="InterPro"/>
</dbReference>
<dbReference type="InterPro" id="IPR001598">
    <property type="entry name" value="Transposase_IS30_CS"/>
</dbReference>
<protein>
    <submittedName>
        <fullName evidence="4">Mobile element protein</fullName>
    </submittedName>
</protein>
<dbReference type="EMBL" id="FKLO01000054">
    <property type="protein sequence ID" value="SAM66505.1"/>
    <property type="molecule type" value="Genomic_DNA"/>
</dbReference>
<dbReference type="NCBIfam" id="NF033563">
    <property type="entry name" value="transpos_IS30"/>
    <property type="match status" value="1"/>
</dbReference>
<evidence type="ECO:0000259" key="3">
    <source>
        <dbReference type="PROSITE" id="PS50994"/>
    </source>
</evidence>
<reference evidence="5" key="1">
    <citation type="submission" date="2016-04" db="EMBL/GenBank/DDBJ databases">
        <authorList>
            <person name="Tagini F."/>
        </authorList>
    </citation>
    <scope>NUCLEOTIDE SEQUENCE [LARGE SCALE GENOMIC DNA]</scope>
    <source>
        <strain evidence="5">CHUV0807</strain>
    </source>
</reference>
<dbReference type="SUPFAM" id="SSF53098">
    <property type="entry name" value="Ribonuclease H-like"/>
    <property type="match status" value="1"/>
</dbReference>
<dbReference type="PROSITE" id="PS50994">
    <property type="entry name" value="INTEGRASE"/>
    <property type="match status" value="1"/>
</dbReference>
<dbReference type="InterPro" id="IPR001584">
    <property type="entry name" value="Integrase_cat-core"/>
</dbReference>
<dbReference type="InterPro" id="IPR036397">
    <property type="entry name" value="RNaseH_sf"/>
</dbReference>
<comment type="similarity">
    <text evidence="2">Belongs to the transposase IS30 family.</text>
</comment>
<dbReference type="GO" id="GO:0005829">
    <property type="term" value="C:cytosol"/>
    <property type="evidence" value="ECO:0007669"/>
    <property type="project" value="TreeGrafter"/>
</dbReference>
<dbReference type="InterPro" id="IPR051917">
    <property type="entry name" value="Transposase-Integrase"/>
</dbReference>
<dbReference type="GO" id="GO:0004803">
    <property type="term" value="F:transposase activity"/>
    <property type="evidence" value="ECO:0007669"/>
    <property type="project" value="InterPro"/>
</dbReference>
<proteinExistence type="inferred from homology"/>
<organism evidence="4 5">
    <name type="scientific">Cardiobacterium hominis</name>
    <dbReference type="NCBI Taxonomy" id="2718"/>
    <lineage>
        <taxon>Bacteria</taxon>
        <taxon>Pseudomonadati</taxon>
        <taxon>Pseudomonadota</taxon>
        <taxon>Gammaproteobacteria</taxon>
        <taxon>Cardiobacteriales</taxon>
        <taxon>Cardiobacteriaceae</taxon>
        <taxon>Cardiobacterium</taxon>
    </lineage>
</organism>
<dbReference type="GO" id="GO:0003677">
    <property type="term" value="F:DNA binding"/>
    <property type="evidence" value="ECO:0007669"/>
    <property type="project" value="InterPro"/>
</dbReference>
<gene>
    <name evidence="4" type="ORF">CHUV0807_1635</name>
</gene>
<dbReference type="AlphaFoldDB" id="A0A1C3H573"/>
<evidence type="ECO:0000256" key="2">
    <source>
        <dbReference type="ARBA" id="ARBA00006363"/>
    </source>
</evidence>
<dbReference type="Gene3D" id="3.30.420.10">
    <property type="entry name" value="Ribonuclease H-like superfamily/Ribonuclease H"/>
    <property type="match status" value="1"/>
</dbReference>
<evidence type="ECO:0000256" key="1">
    <source>
        <dbReference type="ARBA" id="ARBA00002190"/>
    </source>
</evidence>
<evidence type="ECO:0000313" key="5">
    <source>
        <dbReference type="Proteomes" id="UP000190837"/>
    </source>
</evidence>
<dbReference type="GO" id="GO:0006313">
    <property type="term" value="P:DNA transposition"/>
    <property type="evidence" value="ECO:0007669"/>
    <property type="project" value="InterPro"/>
</dbReference>
<dbReference type="PANTHER" id="PTHR10948">
    <property type="entry name" value="TRANSPOSASE"/>
    <property type="match status" value="1"/>
</dbReference>
<sequence>MQCRKGHIVIYCYLSLSWIYGGSHWYSMQRPTEENLYEDGYDAIEAQADYEQKRKACRRRRKRDDPELYALVKEKFLDQQWLPEQIQYRLRHENSQHSISSATIYRAIYMGLFNNPDWVRSGKRNLRHRGKKRLYKGAKTTRGGFAISRELSERPAEAQARERLGDWEADTVAGITGGAVLTTLTDRKSRFLRCIRLEKKTADGVSAAIIEALSGEILHSITPDRGKEFARHAEVTKALGAEFYFPPPYQPWQRGTNENTNGLLREFFPKHQDIAQYSDEYIEKCVWKLNNRPRKCLQWRTPYEVHFDKTLHLV</sequence>
<dbReference type="RefSeq" id="WP_256860987.1">
    <property type="nucleotide sequence ID" value="NZ_FKLO01000054.1"/>
</dbReference>
<evidence type="ECO:0000313" key="4">
    <source>
        <dbReference type="EMBL" id="SAM66505.1"/>
    </source>
</evidence>